<name>A0A343JEC8_9CLOT</name>
<keyword evidence="1" id="KW-0472">Membrane</keyword>
<dbReference type="SUPFAM" id="SSF46934">
    <property type="entry name" value="UBA-like"/>
    <property type="match status" value="1"/>
</dbReference>
<dbReference type="Proteomes" id="UP000264883">
    <property type="component" value="Chromosome"/>
</dbReference>
<organism evidence="2 3">
    <name type="scientific">Clostridium isatidis</name>
    <dbReference type="NCBI Taxonomy" id="182773"/>
    <lineage>
        <taxon>Bacteria</taxon>
        <taxon>Bacillati</taxon>
        <taxon>Bacillota</taxon>
        <taxon>Clostridia</taxon>
        <taxon>Eubacteriales</taxon>
        <taxon>Clostridiaceae</taxon>
        <taxon>Clostridium</taxon>
    </lineage>
</organism>
<protein>
    <submittedName>
        <fullName evidence="2">Ubiquitin</fullName>
    </submittedName>
</protein>
<keyword evidence="3" id="KW-1185">Reference proteome</keyword>
<dbReference type="AlphaFoldDB" id="A0A343JEC8"/>
<accession>A0A343JEC8</accession>
<evidence type="ECO:0000313" key="3">
    <source>
        <dbReference type="Proteomes" id="UP000264883"/>
    </source>
</evidence>
<keyword evidence="1" id="KW-1133">Transmembrane helix</keyword>
<dbReference type="CDD" id="cd14360">
    <property type="entry name" value="UBA_NAC_like_bac"/>
    <property type="match status" value="1"/>
</dbReference>
<keyword evidence="1" id="KW-0812">Transmembrane</keyword>
<dbReference type="InterPro" id="IPR009060">
    <property type="entry name" value="UBA-like_sf"/>
</dbReference>
<dbReference type="RefSeq" id="WP_119866020.1">
    <property type="nucleotide sequence ID" value="NZ_CP016786.1"/>
</dbReference>
<dbReference type="EMBL" id="CP016786">
    <property type="protein sequence ID" value="ASW43886.1"/>
    <property type="molecule type" value="Genomic_DNA"/>
</dbReference>
<dbReference type="KEGG" id="cia:BEN51_10440"/>
<proteinExistence type="predicted"/>
<feature type="transmembrane region" description="Helical" evidence="1">
    <location>
        <begin position="112"/>
        <end position="138"/>
    </location>
</feature>
<reference evidence="2 3" key="1">
    <citation type="submission" date="2016-08" db="EMBL/GenBank/DDBJ databases">
        <title>Complete Genome Sequence Of The Indigo Reducing Clostridium isatidis DSM15098.</title>
        <authorList>
            <person name="Little G.T."/>
            <person name="Minton N.P."/>
        </authorList>
    </citation>
    <scope>NUCLEOTIDE SEQUENCE [LARGE SCALE GENOMIC DNA]</scope>
    <source>
        <strain evidence="2 3">DSM 15098</strain>
    </source>
</reference>
<dbReference type="Gene3D" id="1.10.8.10">
    <property type="entry name" value="DNA helicase RuvA subunit, C-terminal domain"/>
    <property type="match status" value="1"/>
</dbReference>
<dbReference type="OrthoDB" id="3183239at2"/>
<evidence type="ECO:0000256" key="1">
    <source>
        <dbReference type="SAM" id="Phobius"/>
    </source>
</evidence>
<evidence type="ECO:0000313" key="2">
    <source>
        <dbReference type="EMBL" id="ASW43886.1"/>
    </source>
</evidence>
<gene>
    <name evidence="2" type="ORF">BEN51_10440</name>
</gene>
<sequence length="181" mass="21288">MDKLKLINKLREKANISYEEAKIALENNNWDMLDALLYLEEQGKLPKPSISIFYTNEARPNLEIQEVKGGNEYNYQGPRASQGFFEHVCRFIDSCNNIFFEIRRFDKLALKLPLTVVTILTIFMFWIVIPTAIISLFMDVEFYLSTNKLNINLKEVNKVLKRASDYAKDIKEKFIRVRKHD</sequence>